<sequence>MEWHAHPMEHVKDDVIAALIGGHQAVLVYFVCGKCGKENKCTYELTDVGKESRWGYYGRCIGICADTELHVSYKIVELIFDGMWKGYHLVDANCQHWARDFYIRGIKIPAQKGRDPLDAMANIIMSKQQFTKFIRQIKNRMCEM</sequence>
<name>A0A183CEL4_GLOPA</name>
<organism evidence="1 2">
    <name type="scientific">Globodera pallida</name>
    <name type="common">Potato cyst nematode worm</name>
    <name type="synonym">Heterodera pallida</name>
    <dbReference type="NCBI Taxonomy" id="36090"/>
    <lineage>
        <taxon>Eukaryota</taxon>
        <taxon>Metazoa</taxon>
        <taxon>Ecdysozoa</taxon>
        <taxon>Nematoda</taxon>
        <taxon>Chromadorea</taxon>
        <taxon>Rhabditida</taxon>
        <taxon>Tylenchina</taxon>
        <taxon>Tylenchomorpha</taxon>
        <taxon>Tylenchoidea</taxon>
        <taxon>Heteroderidae</taxon>
        <taxon>Heteroderinae</taxon>
        <taxon>Globodera</taxon>
    </lineage>
</organism>
<proteinExistence type="predicted"/>
<evidence type="ECO:0000313" key="2">
    <source>
        <dbReference type="WBParaSite" id="GPLIN_001131900"/>
    </source>
</evidence>
<protein>
    <submittedName>
        <fullName evidence="2">LRAT domain-containing protein</fullName>
    </submittedName>
</protein>
<dbReference type="AlphaFoldDB" id="A0A183CEL4"/>
<dbReference type="Proteomes" id="UP000050741">
    <property type="component" value="Unassembled WGS sequence"/>
</dbReference>
<keyword evidence="1" id="KW-1185">Reference proteome</keyword>
<dbReference type="WBParaSite" id="GPLIN_001131900">
    <property type="protein sequence ID" value="GPLIN_001131900"/>
    <property type="gene ID" value="GPLIN_001131900"/>
</dbReference>
<reference evidence="2" key="2">
    <citation type="submission" date="2016-06" db="UniProtKB">
        <authorList>
            <consortium name="WormBaseParasite"/>
        </authorList>
    </citation>
    <scope>IDENTIFICATION</scope>
</reference>
<evidence type="ECO:0000313" key="1">
    <source>
        <dbReference type="Proteomes" id="UP000050741"/>
    </source>
</evidence>
<accession>A0A183CEL4</accession>
<reference evidence="1" key="1">
    <citation type="submission" date="2014-05" db="EMBL/GenBank/DDBJ databases">
        <title>The genome and life-stage specific transcriptomes of Globodera pallida elucidate key aspects of plant parasitism by a cyst nematode.</title>
        <authorList>
            <person name="Cotton J.A."/>
            <person name="Lilley C.J."/>
            <person name="Jones L.M."/>
            <person name="Kikuchi T."/>
            <person name="Reid A.J."/>
            <person name="Thorpe P."/>
            <person name="Tsai I.J."/>
            <person name="Beasley H."/>
            <person name="Blok V."/>
            <person name="Cock P.J.A."/>
            <person name="Van den Akker S.E."/>
            <person name="Holroyd N."/>
            <person name="Hunt M."/>
            <person name="Mantelin S."/>
            <person name="Naghra H."/>
            <person name="Pain A."/>
            <person name="Palomares-Rius J.E."/>
            <person name="Zarowiecki M."/>
            <person name="Berriman M."/>
            <person name="Jones J.T."/>
            <person name="Urwin P.E."/>
        </authorList>
    </citation>
    <scope>NUCLEOTIDE SEQUENCE [LARGE SCALE GENOMIC DNA]</scope>
    <source>
        <strain evidence="1">Lindley</strain>
    </source>
</reference>